<dbReference type="AlphaFoldDB" id="A0A6S7LPU2"/>
<dbReference type="EMBL" id="CACRXK020026335">
    <property type="protein sequence ID" value="CAB4040132.1"/>
    <property type="molecule type" value="Genomic_DNA"/>
</dbReference>
<sequence length="259" mass="28941">NDKTAITANITLGGGGKISLILNPTEPDTTVYSNAGQVSTFTVAAGTQNVTIVAEKASGSALAGILASFSNGIVTDDLWSCSKNSNDLKWEKASTYRRNDLNISRNRAISQIKQNAQWIWVKKLSASRVRCKRKLDTTKINLAIENENGNITKEITVKHKKGKRASFTLSENATFRIVILWENSDITIAFFHNDISKHEYWECTGGNMCTSARCDGSHLNWRKAYTCGSKIDWCSIFPPNLQWIWRSRLTSNIRCRKTT</sequence>
<protein>
    <submittedName>
        <fullName evidence="1">Uncharacterized protein</fullName>
    </submittedName>
</protein>
<organism evidence="1 2">
    <name type="scientific">Paramuricea clavata</name>
    <name type="common">Red gorgonian</name>
    <name type="synonym">Violescent sea-whip</name>
    <dbReference type="NCBI Taxonomy" id="317549"/>
    <lineage>
        <taxon>Eukaryota</taxon>
        <taxon>Metazoa</taxon>
        <taxon>Cnidaria</taxon>
        <taxon>Anthozoa</taxon>
        <taxon>Octocorallia</taxon>
        <taxon>Malacalcyonacea</taxon>
        <taxon>Plexauridae</taxon>
        <taxon>Paramuricea</taxon>
    </lineage>
</organism>
<proteinExistence type="predicted"/>
<accession>A0A6S7LPU2</accession>
<feature type="non-terminal residue" evidence="1">
    <location>
        <position position="1"/>
    </location>
</feature>
<keyword evidence="2" id="KW-1185">Reference proteome</keyword>
<reference evidence="1" key="1">
    <citation type="submission" date="2020-04" db="EMBL/GenBank/DDBJ databases">
        <authorList>
            <person name="Alioto T."/>
            <person name="Alioto T."/>
            <person name="Gomez Garrido J."/>
        </authorList>
    </citation>
    <scope>NUCLEOTIDE SEQUENCE</scope>
    <source>
        <strain evidence="1">A484AB</strain>
    </source>
</reference>
<feature type="non-terminal residue" evidence="1">
    <location>
        <position position="259"/>
    </location>
</feature>
<dbReference type="Proteomes" id="UP001152795">
    <property type="component" value="Unassembled WGS sequence"/>
</dbReference>
<evidence type="ECO:0000313" key="1">
    <source>
        <dbReference type="EMBL" id="CAB4040132.1"/>
    </source>
</evidence>
<comment type="caution">
    <text evidence="1">The sequence shown here is derived from an EMBL/GenBank/DDBJ whole genome shotgun (WGS) entry which is preliminary data.</text>
</comment>
<dbReference type="OrthoDB" id="5989539at2759"/>
<gene>
    <name evidence="1" type="ORF">PACLA_8A036410</name>
</gene>
<name>A0A6S7LPU2_PARCT</name>
<evidence type="ECO:0000313" key="2">
    <source>
        <dbReference type="Proteomes" id="UP001152795"/>
    </source>
</evidence>